<dbReference type="Proteomes" id="UP000037432">
    <property type="component" value="Unassembled WGS sequence"/>
</dbReference>
<sequence>MRRVRYESTGGPLFLEQTPVPEPGPGELLVRCEAIGVTLPVVRKVTEAAEPVPLGGEIAGRVVAVGVGTTRFGAGDRVTGLCFGHGYADYALLHEAMASPVPDTATATDAVALVRSGLVALGALEAARPEPGEAALVTAAASGVGHLAVQLARARGAERVVGAVSDPAKADFVRSLGADEVVVYADDDWGAPVDYVLDAVGGDLLTPALAALGPGGRLVAYSSGGGTVRAYDLLVGAKSAVGFQMARIAREEPELYERWRQELWKLFGEGLVTPAVHGEFALAEAAAAHAAIEARANRGKVVLHP</sequence>
<evidence type="ECO:0000313" key="6">
    <source>
        <dbReference type="Proteomes" id="UP000037432"/>
    </source>
</evidence>
<keyword evidence="2" id="KW-0560">Oxidoreductase</keyword>
<evidence type="ECO:0000256" key="2">
    <source>
        <dbReference type="ARBA" id="ARBA00023002"/>
    </source>
</evidence>
<protein>
    <submittedName>
        <fullName evidence="5">NADPH:quinone reductase</fullName>
    </submittedName>
</protein>
<accession>A0A0J7ZL60</accession>
<keyword evidence="1" id="KW-0521">NADP</keyword>
<dbReference type="InterPro" id="IPR020843">
    <property type="entry name" value="ER"/>
</dbReference>
<feature type="domain" description="Enoyl reductase (ER)" evidence="4">
    <location>
        <begin position="10"/>
        <end position="303"/>
    </location>
</feature>
<dbReference type="InterPro" id="IPR013154">
    <property type="entry name" value="ADH-like_N"/>
</dbReference>
<dbReference type="Pfam" id="PF13602">
    <property type="entry name" value="ADH_zinc_N_2"/>
    <property type="match status" value="1"/>
</dbReference>
<feature type="region of interest" description="Disordered" evidence="3">
    <location>
        <begin position="1"/>
        <end position="20"/>
    </location>
</feature>
<evidence type="ECO:0000256" key="1">
    <source>
        <dbReference type="ARBA" id="ARBA00022857"/>
    </source>
</evidence>
<reference evidence="5 6" key="1">
    <citation type="submission" date="2015-06" db="EMBL/GenBank/DDBJ databases">
        <authorList>
            <person name="Ju K.-S."/>
            <person name="Doroghazi J.R."/>
            <person name="Metcalf W.W."/>
        </authorList>
    </citation>
    <scope>NUCLEOTIDE SEQUENCE [LARGE SCALE GENOMIC DNA]</scope>
    <source>
        <strain evidence="5 6">NRRL 3414</strain>
    </source>
</reference>
<evidence type="ECO:0000313" key="5">
    <source>
        <dbReference type="EMBL" id="KMS76761.1"/>
    </source>
</evidence>
<dbReference type="GO" id="GO:0005829">
    <property type="term" value="C:cytosol"/>
    <property type="evidence" value="ECO:0007669"/>
    <property type="project" value="TreeGrafter"/>
</dbReference>
<dbReference type="Gene3D" id="3.40.50.720">
    <property type="entry name" value="NAD(P)-binding Rossmann-like Domain"/>
    <property type="match status" value="1"/>
</dbReference>
<dbReference type="PANTHER" id="PTHR48106">
    <property type="entry name" value="QUINONE OXIDOREDUCTASE PIG3-RELATED"/>
    <property type="match status" value="1"/>
</dbReference>
<dbReference type="RefSeq" id="WP_048579360.1">
    <property type="nucleotide sequence ID" value="NZ_LFNT01000002.1"/>
</dbReference>
<dbReference type="EMBL" id="LFNT01000002">
    <property type="protein sequence ID" value="KMS76761.1"/>
    <property type="molecule type" value="Genomic_DNA"/>
</dbReference>
<dbReference type="InterPro" id="IPR011032">
    <property type="entry name" value="GroES-like_sf"/>
</dbReference>
<dbReference type="GO" id="GO:0070402">
    <property type="term" value="F:NADPH binding"/>
    <property type="evidence" value="ECO:0007669"/>
    <property type="project" value="TreeGrafter"/>
</dbReference>
<gene>
    <name evidence="5" type="ORF">ACM01_02650</name>
</gene>
<dbReference type="Pfam" id="PF08240">
    <property type="entry name" value="ADH_N"/>
    <property type="match status" value="1"/>
</dbReference>
<name>A0A0J7ZL60_STRVR</name>
<dbReference type="InterPro" id="IPR036291">
    <property type="entry name" value="NAD(P)-bd_dom_sf"/>
</dbReference>
<organism evidence="5 6">
    <name type="scientific">Streptomyces viridochromogenes</name>
    <dbReference type="NCBI Taxonomy" id="1938"/>
    <lineage>
        <taxon>Bacteria</taxon>
        <taxon>Bacillati</taxon>
        <taxon>Actinomycetota</taxon>
        <taxon>Actinomycetes</taxon>
        <taxon>Kitasatosporales</taxon>
        <taxon>Streptomycetaceae</taxon>
        <taxon>Streptomyces</taxon>
    </lineage>
</organism>
<dbReference type="SMART" id="SM00829">
    <property type="entry name" value="PKS_ER"/>
    <property type="match status" value="1"/>
</dbReference>
<dbReference type="GO" id="GO:0003960">
    <property type="term" value="F:quinone reductase (NADPH) activity"/>
    <property type="evidence" value="ECO:0007669"/>
    <property type="project" value="TreeGrafter"/>
</dbReference>
<evidence type="ECO:0000259" key="4">
    <source>
        <dbReference type="SMART" id="SM00829"/>
    </source>
</evidence>
<dbReference type="Gene3D" id="3.90.180.10">
    <property type="entry name" value="Medium-chain alcohol dehydrogenases, catalytic domain"/>
    <property type="match status" value="1"/>
</dbReference>
<dbReference type="GO" id="GO:0035925">
    <property type="term" value="F:mRNA 3'-UTR AU-rich region binding"/>
    <property type="evidence" value="ECO:0007669"/>
    <property type="project" value="TreeGrafter"/>
</dbReference>
<dbReference type="OrthoDB" id="4071145at2"/>
<evidence type="ECO:0000256" key="3">
    <source>
        <dbReference type="SAM" id="MobiDB-lite"/>
    </source>
</evidence>
<dbReference type="AlphaFoldDB" id="A0A0J7ZL60"/>
<dbReference type="PANTHER" id="PTHR48106:SF13">
    <property type="entry name" value="QUINONE OXIDOREDUCTASE-RELATED"/>
    <property type="match status" value="1"/>
</dbReference>
<dbReference type="PATRIC" id="fig|1938.3.peg.126"/>
<comment type="caution">
    <text evidence="5">The sequence shown here is derived from an EMBL/GenBank/DDBJ whole genome shotgun (WGS) entry which is preliminary data.</text>
</comment>
<dbReference type="SUPFAM" id="SSF50129">
    <property type="entry name" value="GroES-like"/>
    <property type="match status" value="1"/>
</dbReference>
<dbReference type="SUPFAM" id="SSF51735">
    <property type="entry name" value="NAD(P)-binding Rossmann-fold domains"/>
    <property type="match status" value="1"/>
</dbReference>
<proteinExistence type="predicted"/>